<dbReference type="RefSeq" id="XP_001325452.1">
    <property type="nucleotide sequence ID" value="XM_001325417.1"/>
</dbReference>
<evidence type="ECO:0000313" key="2">
    <source>
        <dbReference type="Proteomes" id="UP000001542"/>
    </source>
</evidence>
<dbReference type="EMBL" id="DS113289">
    <property type="protein sequence ID" value="EAY13229.1"/>
    <property type="molecule type" value="Genomic_DNA"/>
</dbReference>
<keyword evidence="2" id="KW-1185">Reference proteome</keyword>
<proteinExistence type="predicted"/>
<dbReference type="VEuPathDB" id="TrichDB:TVAGG3_0964420"/>
<protein>
    <submittedName>
        <fullName evidence="1">Uncharacterized protein</fullName>
    </submittedName>
</protein>
<dbReference type="KEGG" id="tva:4771203"/>
<accession>A2E2C9</accession>
<dbReference type="Pfam" id="PF09683">
    <property type="entry name" value="Lactococcin_972"/>
    <property type="match status" value="1"/>
</dbReference>
<reference evidence="1" key="1">
    <citation type="submission" date="2006-10" db="EMBL/GenBank/DDBJ databases">
        <authorList>
            <person name="Amadeo P."/>
            <person name="Zhao Q."/>
            <person name="Wortman J."/>
            <person name="Fraser-Liggett C."/>
            <person name="Carlton J."/>
        </authorList>
    </citation>
    <scope>NUCLEOTIDE SEQUENCE</scope>
    <source>
        <strain evidence="1">G3</strain>
    </source>
</reference>
<dbReference type="OrthoDB" id="10604964at2759"/>
<reference evidence="1" key="2">
    <citation type="journal article" date="2007" name="Science">
        <title>Draft genome sequence of the sexually transmitted pathogen Trichomonas vaginalis.</title>
        <authorList>
            <person name="Carlton J.M."/>
            <person name="Hirt R.P."/>
            <person name="Silva J.C."/>
            <person name="Delcher A.L."/>
            <person name="Schatz M."/>
            <person name="Zhao Q."/>
            <person name="Wortman J.R."/>
            <person name="Bidwell S.L."/>
            <person name="Alsmark U.C.M."/>
            <person name="Besteiro S."/>
            <person name="Sicheritz-Ponten T."/>
            <person name="Noel C.J."/>
            <person name="Dacks J.B."/>
            <person name="Foster P.G."/>
            <person name="Simillion C."/>
            <person name="Van de Peer Y."/>
            <person name="Miranda-Saavedra D."/>
            <person name="Barton G.J."/>
            <person name="Westrop G.D."/>
            <person name="Mueller S."/>
            <person name="Dessi D."/>
            <person name="Fiori P.L."/>
            <person name="Ren Q."/>
            <person name="Paulsen I."/>
            <person name="Zhang H."/>
            <person name="Bastida-Corcuera F.D."/>
            <person name="Simoes-Barbosa A."/>
            <person name="Brown M.T."/>
            <person name="Hayes R.D."/>
            <person name="Mukherjee M."/>
            <person name="Okumura C.Y."/>
            <person name="Schneider R."/>
            <person name="Smith A.J."/>
            <person name="Vanacova S."/>
            <person name="Villalvazo M."/>
            <person name="Haas B.J."/>
            <person name="Pertea M."/>
            <person name="Feldblyum T.V."/>
            <person name="Utterback T.R."/>
            <person name="Shu C.L."/>
            <person name="Osoegawa K."/>
            <person name="de Jong P.J."/>
            <person name="Hrdy I."/>
            <person name="Horvathova L."/>
            <person name="Zubacova Z."/>
            <person name="Dolezal P."/>
            <person name="Malik S.B."/>
            <person name="Logsdon J.M. Jr."/>
            <person name="Henze K."/>
            <person name="Gupta A."/>
            <person name="Wang C.C."/>
            <person name="Dunne R.L."/>
            <person name="Upcroft J.A."/>
            <person name="Upcroft P."/>
            <person name="White O."/>
            <person name="Salzberg S.L."/>
            <person name="Tang P."/>
            <person name="Chiu C.-H."/>
            <person name="Lee Y.-S."/>
            <person name="Embley T.M."/>
            <person name="Coombs G.H."/>
            <person name="Mottram J.C."/>
            <person name="Tachezy J."/>
            <person name="Fraser-Liggett C.M."/>
            <person name="Johnson P.J."/>
        </authorList>
    </citation>
    <scope>NUCLEOTIDE SEQUENCE [LARGE SCALE GENOMIC DNA]</scope>
    <source>
        <strain evidence="1">G3</strain>
    </source>
</reference>
<name>A2E2C9_TRIV3</name>
<dbReference type="AlphaFoldDB" id="A2E2C9"/>
<sequence>MVEFGINVDLSELLKDTGKDFTGSGCNIEGGGMFYGGVENGIVYSCCFHPTKEHSATVIPGLLAEPYPRTKTWVPAGQWAVSYTKAGNFGNKAKYDVKD</sequence>
<dbReference type="Proteomes" id="UP000001542">
    <property type="component" value="Unassembled WGS sequence"/>
</dbReference>
<dbReference type="Gene3D" id="2.60.40.2850">
    <property type="match status" value="1"/>
</dbReference>
<dbReference type="InParanoid" id="A2E2C9"/>
<dbReference type="InterPro" id="IPR006540">
    <property type="entry name" value="Lactococcin_972"/>
</dbReference>
<gene>
    <name evidence="1" type="ORF">TVAG_097990</name>
</gene>
<evidence type="ECO:0000313" key="1">
    <source>
        <dbReference type="EMBL" id="EAY13229.1"/>
    </source>
</evidence>
<dbReference type="SMR" id="A2E2C9"/>
<dbReference type="VEuPathDB" id="TrichDB:TVAG_097990"/>
<organism evidence="1 2">
    <name type="scientific">Trichomonas vaginalis (strain ATCC PRA-98 / G3)</name>
    <dbReference type="NCBI Taxonomy" id="412133"/>
    <lineage>
        <taxon>Eukaryota</taxon>
        <taxon>Metamonada</taxon>
        <taxon>Parabasalia</taxon>
        <taxon>Trichomonadida</taxon>
        <taxon>Trichomonadidae</taxon>
        <taxon>Trichomonas</taxon>
    </lineage>
</organism>